<dbReference type="EMBL" id="JBEPLY010000011">
    <property type="protein sequence ID" value="MET3600994.1"/>
    <property type="molecule type" value="Genomic_DNA"/>
</dbReference>
<evidence type="ECO:0000313" key="3">
    <source>
        <dbReference type="Proteomes" id="UP001549164"/>
    </source>
</evidence>
<dbReference type="Proteomes" id="UP001549164">
    <property type="component" value="Unassembled WGS sequence"/>
</dbReference>
<dbReference type="SUPFAM" id="SSF52540">
    <property type="entry name" value="P-loop containing nucleoside triphosphate hydrolases"/>
    <property type="match status" value="1"/>
</dbReference>
<gene>
    <name evidence="2" type="ORF">ABID12_002945</name>
</gene>
<dbReference type="RefSeq" id="WP_354434864.1">
    <property type="nucleotide sequence ID" value="NZ_JBEPLY010000011.1"/>
</dbReference>
<dbReference type="Pfam" id="PF13289">
    <property type="entry name" value="SIR2_2"/>
    <property type="match status" value="1"/>
</dbReference>
<name>A0ABV2IDM0_9HYPH</name>
<sequence>MFKDISKEQIDLFMSSLRHGQYSLLLGAGSSADTSNSVWRLPIGDYYKDYLCEVTRASPKHSLQRVFGLLKPNQVEEHVTNRFKGCLPGETSRNLSRFVWKRIFTWNIDDVLENTYAAGGAKQAAIPIHYSDDFFDAQLSSDLQIVHLHGYVGQPEKGYVFSREQYIKQVKDVNPWMAVLSTMMRSDPLIIAGTALDEVDLDFYLSSRSHATSRVDRGPSILVTKDDDEVISDLCKNHDLIHFVGYASDFFKYCIEQLPYAPTPEELIPQAERSLLPSSVSKAAAASFHADFSLVPASAAPALNSRFQLGHPPEWGDLAAELDVARKVSSTLVQQVEASVRDEGEPPILFIVSDDIGTGKTTIVKRSAYNLAQRGVKVLYCSALSRIATSTASVVDLIDGPVVLVVDDLADQVRAVSELIDSVEKRDFAILAAERSNRRGYLTSTISTRNFRWIKPDSTSRREIEQLIEKYRLNGNLGDHRAIREAGRFVTEVCKDPIAVACCRIMKDFTPLSRIIDDVLDGSSEQEVARYVCAALAHHCFNGGIRYDLLLGASSSTGIKSQFTSYSLLPLALAGGGRYVVPENSVIADQVLLRVKNDSPKILLAAFTGIASSIQPFVNRKTIKQRSPEARLAGRLFDYDDVVGRLLDQEAATFYQNALSEWQWNSRYWEQVALMHLAKYFSDRTNVDALEDATRRARQAVAIENHPFGLTTLGKILMTQMLHSDYSMYSCFHEGARNLLYAIEKEKGWSRKAVQPYIALFRGVITFLEQGGIIDQDVRVNVSDAIAAAIDAFPRDAETQELAARTSTFL</sequence>
<dbReference type="Pfam" id="PF25199">
    <property type="entry name" value="nSTAND_NTPase5"/>
    <property type="match status" value="1"/>
</dbReference>
<feature type="domain" description="Novel STAND NTPase 5" evidence="1">
    <location>
        <begin position="305"/>
        <end position="438"/>
    </location>
</feature>
<protein>
    <recommendedName>
        <fullName evidence="1">Novel STAND NTPase 5 domain-containing protein</fullName>
    </recommendedName>
</protein>
<keyword evidence="3" id="KW-1185">Reference proteome</keyword>
<accession>A0ABV2IDM0</accession>
<proteinExistence type="predicted"/>
<dbReference type="InterPro" id="IPR057574">
    <property type="entry name" value="nSTAND_NTPase5_dom"/>
</dbReference>
<evidence type="ECO:0000259" key="1">
    <source>
        <dbReference type="Pfam" id="PF25199"/>
    </source>
</evidence>
<reference evidence="2 3" key="1">
    <citation type="submission" date="2024-06" db="EMBL/GenBank/DDBJ databases">
        <title>Genomic Encyclopedia of Type Strains, Phase IV (KMG-IV): sequencing the most valuable type-strain genomes for metagenomic binning, comparative biology and taxonomic classification.</title>
        <authorList>
            <person name="Goeker M."/>
        </authorList>
    </citation>
    <scope>NUCLEOTIDE SEQUENCE [LARGE SCALE GENOMIC DNA]</scope>
    <source>
        <strain evidence="2 3">DSM 28102</strain>
    </source>
</reference>
<evidence type="ECO:0000313" key="2">
    <source>
        <dbReference type="EMBL" id="MET3600994.1"/>
    </source>
</evidence>
<dbReference type="InterPro" id="IPR027417">
    <property type="entry name" value="P-loop_NTPase"/>
</dbReference>
<comment type="caution">
    <text evidence="2">The sequence shown here is derived from an EMBL/GenBank/DDBJ whole genome shotgun (WGS) entry which is preliminary data.</text>
</comment>
<organism evidence="2 3">
    <name type="scientific">Martelella mangrovi</name>
    <dbReference type="NCBI Taxonomy" id="1397477"/>
    <lineage>
        <taxon>Bacteria</taxon>
        <taxon>Pseudomonadati</taxon>
        <taxon>Pseudomonadota</taxon>
        <taxon>Alphaproteobacteria</taxon>
        <taxon>Hyphomicrobiales</taxon>
        <taxon>Aurantimonadaceae</taxon>
        <taxon>Martelella</taxon>
    </lineage>
</organism>
<dbReference type="Gene3D" id="3.40.50.300">
    <property type="entry name" value="P-loop containing nucleotide triphosphate hydrolases"/>
    <property type="match status" value="1"/>
</dbReference>
<dbReference type="CDD" id="cd01120">
    <property type="entry name" value="RecA-like_superfamily"/>
    <property type="match status" value="1"/>
</dbReference>